<dbReference type="PANTHER" id="PTHR35525">
    <property type="entry name" value="BLL6575 PROTEIN"/>
    <property type="match status" value="1"/>
</dbReference>
<reference evidence="2 3" key="1">
    <citation type="submission" date="2019-12" db="EMBL/GenBank/DDBJ databases">
        <title>Nocardia macrotermitis sp. nov. and Nocardia aurantia sp. nov., isolated from the gut of the fungus growing-termite Macrotermes natalensis.</title>
        <authorList>
            <person name="Christine B."/>
            <person name="Rene B."/>
        </authorList>
    </citation>
    <scope>NUCLEOTIDE SEQUENCE [LARGE SCALE GENOMIC DNA]</scope>
    <source>
        <strain evidence="2 3">DSM 102126</strain>
    </source>
</reference>
<dbReference type="Gene3D" id="1.10.3300.10">
    <property type="entry name" value="Jann2411-like domain"/>
    <property type="match status" value="1"/>
</dbReference>
<dbReference type="InterPro" id="IPR023286">
    <property type="entry name" value="ABATE_dom_sf"/>
</dbReference>
<accession>A0A6I4W2M9</accession>
<dbReference type="InterPro" id="IPR010852">
    <property type="entry name" value="ABATE"/>
</dbReference>
<name>A0A6I4W2M9_9ACTN</name>
<protein>
    <recommendedName>
        <fullName evidence="1">Zinc finger CGNR domain-containing protein</fullName>
    </recommendedName>
</protein>
<organism evidence="2 3">
    <name type="scientific">Actinomadura rayongensis</name>
    <dbReference type="NCBI Taxonomy" id="1429076"/>
    <lineage>
        <taxon>Bacteria</taxon>
        <taxon>Bacillati</taxon>
        <taxon>Actinomycetota</taxon>
        <taxon>Actinomycetes</taxon>
        <taxon>Streptosporangiales</taxon>
        <taxon>Thermomonosporaceae</taxon>
        <taxon>Actinomadura</taxon>
    </lineage>
</organism>
<comment type="caution">
    <text evidence="2">The sequence shown here is derived from an EMBL/GenBank/DDBJ whole genome shotgun (WGS) entry which is preliminary data.</text>
</comment>
<dbReference type="AlphaFoldDB" id="A0A6I4W2M9"/>
<dbReference type="InterPro" id="IPR021005">
    <property type="entry name" value="Znf_CGNR"/>
</dbReference>
<dbReference type="Pfam" id="PF11706">
    <property type="entry name" value="zf-CGNR"/>
    <property type="match status" value="1"/>
</dbReference>
<dbReference type="OrthoDB" id="123307at2"/>
<evidence type="ECO:0000259" key="1">
    <source>
        <dbReference type="Pfam" id="PF11706"/>
    </source>
</evidence>
<dbReference type="Pfam" id="PF07336">
    <property type="entry name" value="ABATE"/>
    <property type="match status" value="1"/>
</dbReference>
<proteinExistence type="predicted"/>
<dbReference type="Proteomes" id="UP000431901">
    <property type="component" value="Unassembled WGS sequence"/>
</dbReference>
<dbReference type="EMBL" id="WUTW01000001">
    <property type="protein sequence ID" value="MXQ62526.1"/>
    <property type="molecule type" value="Genomic_DNA"/>
</dbReference>
<dbReference type="PANTHER" id="PTHR35525:SF3">
    <property type="entry name" value="BLL6575 PROTEIN"/>
    <property type="match status" value="1"/>
</dbReference>
<dbReference type="SUPFAM" id="SSF160904">
    <property type="entry name" value="Jann2411-like"/>
    <property type="match status" value="1"/>
</dbReference>
<keyword evidence="3" id="KW-1185">Reference proteome</keyword>
<evidence type="ECO:0000313" key="2">
    <source>
        <dbReference type="EMBL" id="MXQ62526.1"/>
    </source>
</evidence>
<evidence type="ECO:0000313" key="3">
    <source>
        <dbReference type="Proteomes" id="UP000431901"/>
    </source>
</evidence>
<sequence length="178" mass="19022">MGFLFVSGNLGLDFAGTVGARRDRRVEMLPSPADLARWTVEAGLLDTAPSAAPADLASARALREAIYALATQARTGEPLDAANLDALNTAAALPPPTVRLDPSGLTRSGSVTNALSAVARATITLLGDPDTARLRECEAETCTRLFIDASRHKARRWCDMRRCGNRAKAAAYRTRHHP</sequence>
<feature type="domain" description="Zinc finger CGNR" evidence="1">
    <location>
        <begin position="133"/>
        <end position="176"/>
    </location>
</feature>
<dbReference type="RefSeq" id="WP_161100820.1">
    <property type="nucleotide sequence ID" value="NZ_JBHLYI010000009.1"/>
</dbReference>
<gene>
    <name evidence="2" type="ORF">GQ466_00575</name>
</gene>